<evidence type="ECO:0000256" key="12">
    <source>
        <dbReference type="SAM" id="Phobius"/>
    </source>
</evidence>
<comment type="similarity">
    <text evidence="3 10">Belongs to the complex I subunit 1 family.</text>
</comment>
<evidence type="ECO:0000256" key="8">
    <source>
        <dbReference type="ARBA" id="ARBA00023075"/>
    </source>
</evidence>
<evidence type="ECO:0000256" key="6">
    <source>
        <dbReference type="ARBA" id="ARBA00022692"/>
    </source>
</evidence>
<evidence type="ECO:0000256" key="13">
    <source>
        <dbReference type="SAM" id="SignalP"/>
    </source>
</evidence>
<evidence type="ECO:0000256" key="4">
    <source>
        <dbReference type="ARBA" id="ARBA00021009"/>
    </source>
</evidence>
<keyword evidence="8 11" id="KW-0830">Ubiquinone</keyword>
<keyword evidence="6 10" id="KW-0812">Transmembrane</keyword>
<feature type="transmembrane region" description="Helical" evidence="12">
    <location>
        <begin position="67"/>
        <end position="87"/>
    </location>
</feature>
<dbReference type="RefSeq" id="YP_001095998.2">
    <property type="nucleotide sequence ID" value="NC_009093.1"/>
</dbReference>
<evidence type="ECO:0000256" key="11">
    <source>
        <dbReference type="RuleBase" id="RU000473"/>
    </source>
</evidence>
<dbReference type="AlphaFoldDB" id="A3RE70"/>
<dbReference type="PANTHER" id="PTHR11432:SF3">
    <property type="entry name" value="NADH-UBIQUINONE OXIDOREDUCTASE CHAIN 1"/>
    <property type="match status" value="1"/>
</dbReference>
<comment type="subcellular location">
    <subcellularLocation>
        <location evidence="10">Mitochondrion inner membrane</location>
        <topology evidence="10">Multi-pass membrane protein</topology>
    </subcellularLocation>
    <subcellularLocation>
        <location evidence="2">Mitochondrion membrane</location>
        <topology evidence="2">Multi-pass membrane protein</topology>
    </subcellularLocation>
</comment>
<dbReference type="OrthoDB" id="6515089at2759"/>
<dbReference type="CTD" id="4535"/>
<organism evidence="14">
    <name type="scientific">Galendromus occidentalis</name>
    <name type="common">western predatory mite</name>
    <dbReference type="NCBI Taxonomy" id="34638"/>
    <lineage>
        <taxon>Eukaryota</taxon>
        <taxon>Metazoa</taxon>
        <taxon>Ecdysozoa</taxon>
        <taxon>Arthropoda</taxon>
        <taxon>Chelicerata</taxon>
        <taxon>Arachnida</taxon>
        <taxon>Acari</taxon>
        <taxon>Parasitiformes</taxon>
        <taxon>Mesostigmata</taxon>
        <taxon>Gamasina</taxon>
        <taxon>Phytoseioidea</taxon>
        <taxon>Phytoseiidae</taxon>
        <taxon>Typhlodrominae</taxon>
        <taxon>Galendromus</taxon>
    </lineage>
</organism>
<dbReference type="Pfam" id="PF00146">
    <property type="entry name" value="NADHdh"/>
    <property type="match status" value="1"/>
</dbReference>
<comment type="function">
    <text evidence="1">Core subunit of the mitochondrial membrane respiratory chain NADH dehydrogenase (Complex I) that is believed to belong to the minimal assembly required for catalysis. Complex I functions in the transfer of electrons from NADH to the respiratory chain. The immediate electron acceptor for the enzyme is believed to be ubiquinone.</text>
</comment>
<keyword evidence="9 12" id="KW-0472">Membrane</keyword>
<dbReference type="Proteomes" id="UP000694867">
    <property type="component" value="Mitochondrion MT"/>
</dbReference>
<keyword evidence="7 12" id="KW-1133">Transmembrane helix</keyword>
<feature type="signal peptide" evidence="13">
    <location>
        <begin position="1"/>
        <end position="16"/>
    </location>
</feature>
<evidence type="ECO:0000313" key="14">
    <source>
        <dbReference type="EMBL" id="ABN45833.2"/>
    </source>
</evidence>
<proteinExistence type="inferred from homology"/>
<gene>
    <name evidence="14 16" type="primary">ND1</name>
    <name evidence="16" type="ORF">KEG52_p18</name>
</gene>
<evidence type="ECO:0000256" key="3">
    <source>
        <dbReference type="ARBA" id="ARBA00010535"/>
    </source>
</evidence>
<dbReference type="GO" id="GO:0003954">
    <property type="term" value="F:NADH dehydrogenase activity"/>
    <property type="evidence" value="ECO:0007669"/>
    <property type="project" value="TreeGrafter"/>
</dbReference>
<dbReference type="EC" id="7.1.1.2" evidence="11"/>
<protein>
    <recommendedName>
        <fullName evidence="4 11">NADH-ubiquinone oxidoreductase chain 1</fullName>
        <ecNumber evidence="11">7.1.1.2</ecNumber>
    </recommendedName>
</protein>
<evidence type="ECO:0000313" key="16">
    <source>
        <dbReference type="RefSeq" id="YP_001095998.2"/>
    </source>
</evidence>
<feature type="transmembrane region" description="Helical" evidence="12">
    <location>
        <begin position="164"/>
        <end position="189"/>
    </location>
</feature>
<evidence type="ECO:0000256" key="7">
    <source>
        <dbReference type="ARBA" id="ARBA00022989"/>
    </source>
</evidence>
<dbReference type="InterPro" id="IPR001694">
    <property type="entry name" value="NADH_UbQ_OxRdtase_su1/FPO"/>
</dbReference>
<feature type="transmembrane region" description="Helical" evidence="12">
    <location>
        <begin position="132"/>
        <end position="152"/>
    </location>
</feature>
<dbReference type="EMBL" id="EF221760">
    <property type="protein sequence ID" value="ABN45833.2"/>
    <property type="molecule type" value="Genomic_DNA"/>
</dbReference>
<sequence length="269" mass="31545">MLLFLLLFFMVLLSIAFLTLMERKILGYMQIRKGPNKMSVLGLVQPVLDGMKLFMKESFYIKSVNKFMFNVFPFLFFMLMMNCWFMYMFNKYHIVSYSLVFFILISGLSVHSVLGVSWASNSKYALLGAYRLVSQTVSYEVGLVFLLMNFVLLSKSYNLLDLMVFNNFSLMSFYIMFNLFLIWLVVMLAELNRAPFVFLWESKSAGFWVYIEFGSSKFALLFLAEYGNIIFFFLFEICYIFYKKLNIINVINFIFSGMSASNISSLSLW</sequence>
<dbReference type="GO" id="GO:0009060">
    <property type="term" value="P:aerobic respiration"/>
    <property type="evidence" value="ECO:0007669"/>
    <property type="project" value="TreeGrafter"/>
</dbReference>
<evidence type="ECO:0000256" key="1">
    <source>
        <dbReference type="ARBA" id="ARBA00003257"/>
    </source>
</evidence>
<geneLocation type="mitochondrion" evidence="14 16"/>
<evidence type="ECO:0000256" key="10">
    <source>
        <dbReference type="RuleBase" id="RU000471"/>
    </source>
</evidence>
<reference evidence="16" key="1">
    <citation type="submission" date="2000-08" db="EMBL/GenBank/DDBJ databases">
        <authorList>
            <consortium name="NCBI Genome Project"/>
        </authorList>
    </citation>
    <scope>NUCLEOTIDE SEQUENCE</scope>
    <source>
        <strain evidence="16">COS</strain>
    </source>
</reference>
<dbReference type="InterPro" id="IPR018086">
    <property type="entry name" value="NADH_UbQ_OxRdtase_su1_CS"/>
</dbReference>
<feature type="chain" id="PRO_5044728459" description="NADH-ubiquinone oxidoreductase chain 1" evidence="13">
    <location>
        <begin position="17"/>
        <end position="269"/>
    </location>
</feature>
<keyword evidence="11 14" id="KW-0496">Mitochondrion</keyword>
<reference evidence="16" key="3">
    <citation type="submission" date="2025-04" db="UniProtKB">
        <authorList>
            <consortium name="RefSeq"/>
        </authorList>
    </citation>
    <scope>IDENTIFICATION</scope>
    <source>
        <strain evidence="16">COS</strain>
    </source>
</reference>
<keyword evidence="13" id="KW-0732">Signal</keyword>
<feature type="transmembrane region" description="Helical" evidence="12">
    <location>
        <begin position="218"/>
        <end position="242"/>
    </location>
</feature>
<evidence type="ECO:0000256" key="9">
    <source>
        <dbReference type="ARBA" id="ARBA00023136"/>
    </source>
</evidence>
<dbReference type="GO" id="GO:0008137">
    <property type="term" value="F:NADH dehydrogenase (ubiquinone) activity"/>
    <property type="evidence" value="ECO:0007669"/>
    <property type="project" value="UniProtKB-EC"/>
</dbReference>
<dbReference type="GeneID" id="4924538"/>
<feature type="transmembrane region" description="Helical" evidence="12">
    <location>
        <begin position="99"/>
        <end position="120"/>
    </location>
</feature>
<comment type="catalytic activity">
    <reaction evidence="11">
        <text>a ubiquinone + NADH + 5 H(+)(in) = a ubiquinol + NAD(+) + 4 H(+)(out)</text>
        <dbReference type="Rhea" id="RHEA:29091"/>
        <dbReference type="Rhea" id="RHEA-COMP:9565"/>
        <dbReference type="Rhea" id="RHEA-COMP:9566"/>
        <dbReference type="ChEBI" id="CHEBI:15378"/>
        <dbReference type="ChEBI" id="CHEBI:16389"/>
        <dbReference type="ChEBI" id="CHEBI:17976"/>
        <dbReference type="ChEBI" id="CHEBI:57540"/>
        <dbReference type="ChEBI" id="CHEBI:57945"/>
        <dbReference type="EC" id="7.1.1.2"/>
    </reaction>
</comment>
<dbReference type="PROSITE" id="PS00667">
    <property type="entry name" value="COMPLEX1_ND1_1"/>
    <property type="match status" value="1"/>
</dbReference>
<reference evidence="14 15" key="2">
    <citation type="journal article" date="2007" name="Gene">
        <title>The mitochondrial genome of the predatory mite Metaseiulus occidentalis (Arthropoda: Chelicerata: Acari: Phytoseiidae) is unexpectedly large and contains several novel features.</title>
        <authorList>
            <person name="Jeyaprakash A."/>
            <person name="Hoy M.A."/>
        </authorList>
    </citation>
    <scope>NUCLEOTIDE SEQUENCE</scope>
    <source>
        <strain evidence="14 16">COS</strain>
    </source>
</reference>
<evidence type="ECO:0000313" key="15">
    <source>
        <dbReference type="Proteomes" id="UP000694867"/>
    </source>
</evidence>
<keyword evidence="10" id="KW-0520">NAD</keyword>
<keyword evidence="5" id="KW-0813">Transport</keyword>
<dbReference type="PANTHER" id="PTHR11432">
    <property type="entry name" value="NADH DEHYDROGENASE SUBUNIT 1"/>
    <property type="match status" value="1"/>
</dbReference>
<evidence type="ECO:0000256" key="2">
    <source>
        <dbReference type="ARBA" id="ARBA00004225"/>
    </source>
</evidence>
<dbReference type="GO" id="GO:0005743">
    <property type="term" value="C:mitochondrial inner membrane"/>
    <property type="evidence" value="ECO:0007669"/>
    <property type="project" value="UniProtKB-SubCell"/>
</dbReference>
<name>A3RE70_9ACAR</name>
<accession>A3RE70</accession>
<evidence type="ECO:0000256" key="5">
    <source>
        <dbReference type="ARBA" id="ARBA00022448"/>
    </source>
</evidence>
<keyword evidence="15" id="KW-1185">Reference proteome</keyword>